<accession>A0A4Z2GN45</accession>
<gene>
    <name evidence="2" type="ORF">EYF80_034744</name>
</gene>
<keyword evidence="3" id="KW-1185">Reference proteome</keyword>
<dbReference type="AlphaFoldDB" id="A0A4Z2GN45"/>
<evidence type="ECO:0000313" key="2">
    <source>
        <dbReference type="EMBL" id="TNN55038.1"/>
    </source>
</evidence>
<dbReference type="EMBL" id="SRLO01000468">
    <property type="protein sequence ID" value="TNN55038.1"/>
    <property type="molecule type" value="Genomic_DNA"/>
</dbReference>
<reference evidence="2 3" key="1">
    <citation type="submission" date="2019-03" db="EMBL/GenBank/DDBJ databases">
        <title>First draft genome of Liparis tanakae, snailfish: a comprehensive survey of snailfish specific genes.</title>
        <authorList>
            <person name="Kim W."/>
            <person name="Song I."/>
            <person name="Jeong J.-H."/>
            <person name="Kim D."/>
            <person name="Kim S."/>
            <person name="Ryu S."/>
            <person name="Song J.Y."/>
            <person name="Lee S.K."/>
        </authorList>
    </citation>
    <scope>NUCLEOTIDE SEQUENCE [LARGE SCALE GENOMIC DNA]</scope>
    <source>
        <tissue evidence="2">Muscle</tissue>
    </source>
</reference>
<feature type="region of interest" description="Disordered" evidence="1">
    <location>
        <begin position="52"/>
        <end position="86"/>
    </location>
</feature>
<feature type="compositionally biased region" description="Low complexity" evidence="1">
    <location>
        <begin position="22"/>
        <end position="35"/>
    </location>
</feature>
<feature type="compositionally biased region" description="Basic and acidic residues" evidence="1">
    <location>
        <begin position="76"/>
        <end position="86"/>
    </location>
</feature>
<organism evidence="2 3">
    <name type="scientific">Liparis tanakae</name>
    <name type="common">Tanaka's snailfish</name>
    <dbReference type="NCBI Taxonomy" id="230148"/>
    <lineage>
        <taxon>Eukaryota</taxon>
        <taxon>Metazoa</taxon>
        <taxon>Chordata</taxon>
        <taxon>Craniata</taxon>
        <taxon>Vertebrata</taxon>
        <taxon>Euteleostomi</taxon>
        <taxon>Actinopterygii</taxon>
        <taxon>Neopterygii</taxon>
        <taxon>Teleostei</taxon>
        <taxon>Neoteleostei</taxon>
        <taxon>Acanthomorphata</taxon>
        <taxon>Eupercaria</taxon>
        <taxon>Perciformes</taxon>
        <taxon>Cottioidei</taxon>
        <taxon>Cottales</taxon>
        <taxon>Liparidae</taxon>
        <taxon>Liparis</taxon>
    </lineage>
</organism>
<protein>
    <submittedName>
        <fullName evidence="2">Uncharacterized protein</fullName>
    </submittedName>
</protein>
<name>A0A4Z2GN45_9TELE</name>
<dbReference type="Proteomes" id="UP000314294">
    <property type="component" value="Unassembled WGS sequence"/>
</dbReference>
<feature type="region of interest" description="Disordered" evidence="1">
    <location>
        <begin position="1"/>
        <end position="40"/>
    </location>
</feature>
<comment type="caution">
    <text evidence="2">The sequence shown here is derived from an EMBL/GenBank/DDBJ whole genome shotgun (WGS) entry which is preliminary data.</text>
</comment>
<evidence type="ECO:0000313" key="3">
    <source>
        <dbReference type="Proteomes" id="UP000314294"/>
    </source>
</evidence>
<proteinExistence type="predicted"/>
<feature type="compositionally biased region" description="Basic and acidic residues" evidence="1">
    <location>
        <begin position="1"/>
        <end position="19"/>
    </location>
</feature>
<sequence length="86" mass="9228">MKERLGRKGWSRSDPRAKEQPGGAASGSAHLSGASQARASWDACQAHLEGACHGGKEKQTQCGRKGGEEEDWTGFSERKTVELDAE</sequence>
<evidence type="ECO:0000256" key="1">
    <source>
        <dbReference type="SAM" id="MobiDB-lite"/>
    </source>
</evidence>